<dbReference type="PANTHER" id="PTHR40255:SF1">
    <property type="entry name" value="PROTOPORPHYRINOGEN IX OXIDASE"/>
    <property type="match status" value="1"/>
</dbReference>
<dbReference type="STRING" id="666681.M301_0497"/>
<evidence type="ECO:0000256" key="9">
    <source>
        <dbReference type="ARBA" id="ARBA00022989"/>
    </source>
</evidence>
<accession>D7DMH0</accession>
<keyword evidence="8 14" id="KW-0479">Metal-binding</keyword>
<keyword evidence="11 14" id="KW-0408">Iron</keyword>
<comment type="pathway">
    <text evidence="2 14 15">Porphyrin-containing compound metabolism; protoporphyrin-IX biosynthesis; protoporphyrin-IX from protoporphyrinogen-IX: step 1/1.</text>
</comment>
<feature type="transmembrane region" description="Helical" evidence="14">
    <location>
        <begin position="48"/>
        <end position="70"/>
    </location>
</feature>
<comment type="similarity">
    <text evidence="3 14 15">Belongs to the HemJ family.</text>
</comment>
<evidence type="ECO:0000313" key="16">
    <source>
        <dbReference type="EMBL" id="ADI28881.1"/>
    </source>
</evidence>
<dbReference type="HAMAP" id="MF_02239">
    <property type="entry name" value="HemJ"/>
    <property type="match status" value="1"/>
</dbReference>
<feature type="binding site" description="axial binding residue" evidence="14">
    <location>
        <position position="80"/>
    </location>
    <ligand>
        <name>heme</name>
        <dbReference type="ChEBI" id="CHEBI:30413"/>
    </ligand>
    <ligandPart>
        <name>Fe</name>
        <dbReference type="ChEBI" id="CHEBI:18248"/>
    </ligandPart>
</feature>
<keyword evidence="9 14" id="KW-1133">Transmembrane helix</keyword>
<evidence type="ECO:0000313" key="17">
    <source>
        <dbReference type="Proteomes" id="UP000000383"/>
    </source>
</evidence>
<evidence type="ECO:0000256" key="2">
    <source>
        <dbReference type="ARBA" id="ARBA00005073"/>
    </source>
</evidence>
<gene>
    <name evidence="16" type="ordered locus">M301_0497</name>
</gene>
<evidence type="ECO:0000256" key="7">
    <source>
        <dbReference type="ARBA" id="ARBA00022692"/>
    </source>
</evidence>
<keyword evidence="5 14" id="KW-1003">Cell membrane</keyword>
<sequence length="136" mass="16045">MLWVKAFHIIFVTSWFAGLFYLPRLLVNHAMVTDATTSERLKLMERKLYRFMFPLAVLALGFGLWLWLGYGVTGKWMHPKLTLVAVLVAYHFYCGKLVNDFKHDRNTRSHIWYRWFNELPVVALTIIVILVVVKPF</sequence>
<comment type="subunit">
    <text evidence="14">Homodimer.</text>
</comment>
<evidence type="ECO:0000256" key="10">
    <source>
        <dbReference type="ARBA" id="ARBA00023002"/>
    </source>
</evidence>
<keyword evidence="12 14" id="KW-0472">Membrane</keyword>
<dbReference type="eggNOG" id="COG1981">
    <property type="taxonomic scope" value="Bacteria"/>
</dbReference>
<evidence type="ECO:0000256" key="12">
    <source>
        <dbReference type="ARBA" id="ARBA00023136"/>
    </source>
</evidence>
<keyword evidence="10 14" id="KW-0560">Oxidoreductase</keyword>
<dbReference type="GO" id="GO:0046872">
    <property type="term" value="F:metal ion binding"/>
    <property type="evidence" value="ECO:0007669"/>
    <property type="project" value="UniProtKB-UniRule"/>
</dbReference>
<evidence type="ECO:0000256" key="3">
    <source>
        <dbReference type="ARBA" id="ARBA00006501"/>
    </source>
</evidence>
<evidence type="ECO:0000256" key="6">
    <source>
        <dbReference type="ARBA" id="ARBA00022617"/>
    </source>
</evidence>
<dbReference type="Pfam" id="PF03653">
    <property type="entry name" value="UPF0093"/>
    <property type="match status" value="1"/>
</dbReference>
<dbReference type="Proteomes" id="UP000000383">
    <property type="component" value="Chromosome"/>
</dbReference>
<dbReference type="KEGG" id="meh:M301_0497"/>
<evidence type="ECO:0000256" key="14">
    <source>
        <dbReference type="HAMAP-Rule" id="MF_02239"/>
    </source>
</evidence>
<feature type="transmembrane region" description="Helical" evidence="14">
    <location>
        <begin position="115"/>
        <end position="133"/>
    </location>
</feature>
<dbReference type="RefSeq" id="WP_013147197.1">
    <property type="nucleotide sequence ID" value="NC_014207.1"/>
</dbReference>
<evidence type="ECO:0000256" key="8">
    <source>
        <dbReference type="ARBA" id="ARBA00022723"/>
    </source>
</evidence>
<dbReference type="HOGENOM" id="CLU_125006_0_1_4"/>
<proteinExistence type="inferred from homology"/>
<protein>
    <recommendedName>
        <fullName evidence="4 14">Protoporphyrinogen IX oxidase</fullName>
        <shortName evidence="14">PPO</shortName>
        <ecNumber evidence="14 15">1.3.99.-</ecNumber>
    </recommendedName>
</protein>
<organism evidence="16 17">
    <name type="scientific">Methylotenera versatilis (strain 301)</name>
    <dbReference type="NCBI Taxonomy" id="666681"/>
    <lineage>
        <taxon>Bacteria</taxon>
        <taxon>Pseudomonadati</taxon>
        <taxon>Pseudomonadota</taxon>
        <taxon>Betaproteobacteria</taxon>
        <taxon>Nitrosomonadales</taxon>
        <taxon>Methylophilaceae</taxon>
        <taxon>Methylotenera</taxon>
    </lineage>
</organism>
<dbReference type="UniPathway" id="UPA00251">
    <property type="reaction ID" value="UER00324"/>
</dbReference>
<feature type="binding site" description="axial binding residue" evidence="14">
    <location>
        <position position="8"/>
    </location>
    <ligand>
        <name>heme</name>
        <dbReference type="ChEBI" id="CHEBI:30413"/>
    </ligand>
    <ligandPart>
        <name>Fe</name>
        <dbReference type="ChEBI" id="CHEBI:18248"/>
    </ligandPart>
</feature>
<evidence type="ECO:0000256" key="1">
    <source>
        <dbReference type="ARBA" id="ARBA00004651"/>
    </source>
</evidence>
<feature type="transmembrane region" description="Helical" evidence="14">
    <location>
        <begin position="76"/>
        <end position="94"/>
    </location>
</feature>
<comment type="subcellular location">
    <subcellularLocation>
        <location evidence="1 14">Cell membrane</location>
        <topology evidence="1 14">Multi-pass membrane protein</topology>
    </subcellularLocation>
</comment>
<evidence type="ECO:0000256" key="15">
    <source>
        <dbReference type="PIRNR" id="PIRNR004638"/>
    </source>
</evidence>
<evidence type="ECO:0000256" key="4">
    <source>
        <dbReference type="ARBA" id="ARBA00017504"/>
    </source>
</evidence>
<evidence type="ECO:0000256" key="11">
    <source>
        <dbReference type="ARBA" id="ARBA00023004"/>
    </source>
</evidence>
<evidence type="ECO:0000256" key="13">
    <source>
        <dbReference type="ARBA" id="ARBA00048390"/>
    </source>
</evidence>
<keyword evidence="6 14" id="KW-0349">Heme</keyword>
<keyword evidence="17" id="KW-1185">Reference proteome</keyword>
<comment type="function">
    <text evidence="14 15">Catalyzes the oxidation of protoporphyrinogen IX to protoporphyrin IX.</text>
</comment>
<dbReference type="InterPro" id="IPR005265">
    <property type="entry name" value="HemJ-like"/>
</dbReference>
<dbReference type="GO" id="GO:0006782">
    <property type="term" value="P:protoporphyrinogen IX biosynthetic process"/>
    <property type="evidence" value="ECO:0007669"/>
    <property type="project" value="UniProtKB-UniRule"/>
</dbReference>
<comment type="cofactor">
    <cofactor evidence="14 15">
        <name>heme b</name>
        <dbReference type="ChEBI" id="CHEBI:60344"/>
    </cofactor>
    <text evidence="14 15">Binds 1 heme b (iron(II)-protoporphyrin IX) group per subunit.</text>
</comment>
<reference evidence="16 17" key="2">
    <citation type="journal article" date="2011" name="J. Bacteriol.">
        <title>Genomes of three methylotrophs from a single niche uncover genetic and metabolic divergence of Methylophilaceae.</title>
        <authorList>
            <person name="Lapidus A."/>
            <person name="Clum A."/>
            <person name="Labutti K."/>
            <person name="Kaluzhnaya M.G."/>
            <person name="Lim S."/>
            <person name="Beck D.A."/>
            <person name="Glavina Del Rio T."/>
            <person name="Nolan M."/>
            <person name="Mavromatis K."/>
            <person name="Huntemann M."/>
            <person name="Lucas S."/>
            <person name="Lidstrom M.E."/>
            <person name="Ivanova N."/>
            <person name="Chistoserdova L."/>
        </authorList>
    </citation>
    <scope>NUCLEOTIDE SEQUENCE [LARGE SCALE GENOMIC DNA]</scope>
    <source>
        <strain evidence="16 17">301</strain>
    </source>
</reference>
<dbReference type="OrthoDB" id="9800824at2"/>
<dbReference type="PIRSF" id="PIRSF004638">
    <property type="entry name" value="UCP004638"/>
    <property type="match status" value="1"/>
</dbReference>
<dbReference type="PANTHER" id="PTHR40255">
    <property type="entry name" value="UPF0093 MEMBRANE PROTEIN SLR1790"/>
    <property type="match status" value="1"/>
</dbReference>
<dbReference type="GO" id="GO:0070818">
    <property type="term" value="F:protoporphyrinogen oxidase activity"/>
    <property type="evidence" value="ECO:0007669"/>
    <property type="project" value="UniProtKB-UniRule"/>
</dbReference>
<dbReference type="EC" id="1.3.99.-" evidence="14 15"/>
<keyword evidence="7 14" id="KW-0812">Transmembrane</keyword>
<dbReference type="GO" id="GO:0005886">
    <property type="term" value="C:plasma membrane"/>
    <property type="evidence" value="ECO:0007669"/>
    <property type="project" value="UniProtKB-SubCell"/>
</dbReference>
<dbReference type="EMBL" id="CP002056">
    <property type="protein sequence ID" value="ADI28881.1"/>
    <property type="molecule type" value="Genomic_DNA"/>
</dbReference>
<comment type="catalytic activity">
    <reaction evidence="13 14 15">
        <text>protoporphyrinogen IX + 3 A = protoporphyrin IX + 3 AH2</text>
        <dbReference type="Rhea" id="RHEA:62000"/>
        <dbReference type="ChEBI" id="CHEBI:13193"/>
        <dbReference type="ChEBI" id="CHEBI:17499"/>
        <dbReference type="ChEBI" id="CHEBI:57306"/>
        <dbReference type="ChEBI" id="CHEBI:57307"/>
    </reaction>
</comment>
<dbReference type="AlphaFoldDB" id="D7DMH0"/>
<evidence type="ECO:0000256" key="5">
    <source>
        <dbReference type="ARBA" id="ARBA00022475"/>
    </source>
</evidence>
<reference evidence="17" key="1">
    <citation type="submission" date="2010-05" db="EMBL/GenBank/DDBJ databases">
        <title>Complete sequence of Methylotenera sp. 301.</title>
        <authorList>
            <person name="Lucas S."/>
            <person name="Copeland A."/>
            <person name="Lapidus A."/>
            <person name="Cheng J.-F."/>
            <person name="Bruce D."/>
            <person name="Goodwin L."/>
            <person name="Pitluck S."/>
            <person name="Clum A."/>
            <person name="Land M."/>
            <person name="Hauser L."/>
            <person name="Kyrpides N."/>
            <person name="Ivanova N."/>
            <person name="Chistoservova L."/>
            <person name="Kalyuzhnaya M."/>
            <person name="Woyke T."/>
        </authorList>
    </citation>
    <scope>NUCLEOTIDE SEQUENCE [LARGE SCALE GENOMIC DNA]</scope>
    <source>
        <strain evidence="17">301</strain>
    </source>
</reference>
<name>D7DMH0_METV0</name>
<feature type="transmembrane region" description="Helical" evidence="14">
    <location>
        <begin position="6"/>
        <end position="27"/>
    </location>
</feature>